<evidence type="ECO:0000259" key="1">
    <source>
        <dbReference type="PROSITE" id="PS51464"/>
    </source>
</evidence>
<feature type="domain" description="SIS" evidence="1">
    <location>
        <begin position="32"/>
        <end position="192"/>
    </location>
</feature>
<dbReference type="CDD" id="cd05006">
    <property type="entry name" value="SIS_GmhA"/>
    <property type="match status" value="1"/>
</dbReference>
<dbReference type="SUPFAM" id="SSF53697">
    <property type="entry name" value="SIS domain"/>
    <property type="match status" value="1"/>
</dbReference>
<gene>
    <name evidence="2" type="ORF">IPL58_02045</name>
</gene>
<reference evidence="2" key="1">
    <citation type="submission" date="2020-10" db="EMBL/GenBank/DDBJ databases">
        <title>Connecting structure to function with the recovery of over 1000 high-quality activated sludge metagenome-assembled genomes encoding full-length rRNA genes using long-read sequencing.</title>
        <authorList>
            <person name="Singleton C.M."/>
            <person name="Petriglieri F."/>
            <person name="Kristensen J.M."/>
            <person name="Kirkegaard R.H."/>
            <person name="Michaelsen T.Y."/>
            <person name="Andersen M.H."/>
            <person name="Karst S.M."/>
            <person name="Dueholm M.S."/>
            <person name="Nielsen P.H."/>
            <person name="Albertsen M."/>
        </authorList>
    </citation>
    <scope>NUCLEOTIDE SEQUENCE</scope>
    <source>
        <strain evidence="2">Hirt_18-Q3-R61-65_BATAC.395</strain>
    </source>
</reference>
<dbReference type="GO" id="GO:0097367">
    <property type="term" value="F:carbohydrate derivative binding"/>
    <property type="evidence" value="ECO:0007669"/>
    <property type="project" value="InterPro"/>
</dbReference>
<dbReference type="Pfam" id="PF13580">
    <property type="entry name" value="SIS_2"/>
    <property type="match status" value="1"/>
</dbReference>
<name>A0A9D7JYB1_9PROT</name>
<evidence type="ECO:0000313" key="3">
    <source>
        <dbReference type="Proteomes" id="UP000886689"/>
    </source>
</evidence>
<dbReference type="AlphaFoldDB" id="A0A9D7JYB1"/>
<proteinExistence type="predicted"/>
<dbReference type="PANTHER" id="PTHR30390">
    <property type="entry name" value="SEDOHEPTULOSE 7-PHOSPHATE ISOMERASE / DNAA INITIATOR-ASSOCIATING FACTOR FOR REPLICATION INITIATION"/>
    <property type="match status" value="1"/>
</dbReference>
<comment type="caution">
    <text evidence="2">The sequence shown here is derived from an EMBL/GenBank/DDBJ whole genome shotgun (WGS) entry which is preliminary data.</text>
</comment>
<dbReference type="PROSITE" id="PS51464">
    <property type="entry name" value="SIS"/>
    <property type="match status" value="1"/>
</dbReference>
<dbReference type="InterPro" id="IPR046348">
    <property type="entry name" value="SIS_dom_sf"/>
</dbReference>
<evidence type="ECO:0000313" key="2">
    <source>
        <dbReference type="EMBL" id="MBK8522994.1"/>
    </source>
</evidence>
<dbReference type="PANTHER" id="PTHR30390:SF8">
    <property type="entry name" value="SUGAR ISOMERASE (SIS)"/>
    <property type="match status" value="1"/>
</dbReference>
<dbReference type="InterPro" id="IPR001347">
    <property type="entry name" value="SIS_dom"/>
</dbReference>
<accession>A0A9D7JYB1</accession>
<dbReference type="Proteomes" id="UP000886689">
    <property type="component" value="Unassembled WGS sequence"/>
</dbReference>
<dbReference type="EMBL" id="JADJUC010000002">
    <property type="protein sequence ID" value="MBK8522994.1"/>
    <property type="molecule type" value="Genomic_DNA"/>
</dbReference>
<sequence>MTHLSHIDHCQSYADKLVATLQATSWEPVGRLIEALADVWQRNGQVFLCGNGGSDGNANHLANDFLYGVARASGRGIRVLSLTANSSVVTCLGNDLGYAEIFSRQLLTLAQAGDLLIALSGSGNSDNIVGALETSREIGVKSFAILGFDGGKALARADHAIHFPVHDMQLAEDLQLIVGHMVMQRLSRHSRTTPPDAP</sequence>
<dbReference type="InterPro" id="IPR035461">
    <property type="entry name" value="GmhA/DiaA"/>
</dbReference>
<dbReference type="Gene3D" id="3.40.50.10490">
    <property type="entry name" value="Glucose-6-phosphate isomerase like protein, domain 1"/>
    <property type="match status" value="1"/>
</dbReference>
<dbReference type="InterPro" id="IPR050099">
    <property type="entry name" value="SIS_GmhA/DiaA_subfam"/>
</dbReference>
<organism evidence="2 3">
    <name type="scientific">Candidatus Proximibacter danicus</name>
    <dbReference type="NCBI Taxonomy" id="2954365"/>
    <lineage>
        <taxon>Bacteria</taxon>
        <taxon>Pseudomonadati</taxon>
        <taxon>Pseudomonadota</taxon>
        <taxon>Betaproteobacteria</taxon>
        <taxon>Candidatus Proximibacter</taxon>
    </lineage>
</organism>
<dbReference type="GO" id="GO:1901135">
    <property type="term" value="P:carbohydrate derivative metabolic process"/>
    <property type="evidence" value="ECO:0007669"/>
    <property type="project" value="InterPro"/>
</dbReference>
<protein>
    <submittedName>
        <fullName evidence="2">SIS domain-containing protein</fullName>
    </submittedName>
</protein>